<gene>
    <name evidence="1" type="ORF">E2C01_091751</name>
</gene>
<evidence type="ECO:0000313" key="2">
    <source>
        <dbReference type="Proteomes" id="UP000324222"/>
    </source>
</evidence>
<proteinExistence type="predicted"/>
<dbReference type="EMBL" id="VSRR010106189">
    <property type="protein sequence ID" value="MPC96489.1"/>
    <property type="molecule type" value="Genomic_DNA"/>
</dbReference>
<dbReference type="AlphaFoldDB" id="A0A5B7JNS8"/>
<name>A0A5B7JNS8_PORTR</name>
<sequence>MDQQASWRMQDCAGPCRHSKHEAALLLLRCCLAKVSSELELSRVSRLTRHTEHLQTTKSLVRQRQVLRGFTHEAHHSVTTTVSLHS</sequence>
<keyword evidence="2" id="KW-1185">Reference proteome</keyword>
<comment type="caution">
    <text evidence="1">The sequence shown here is derived from an EMBL/GenBank/DDBJ whole genome shotgun (WGS) entry which is preliminary data.</text>
</comment>
<evidence type="ECO:0000313" key="1">
    <source>
        <dbReference type="EMBL" id="MPC96489.1"/>
    </source>
</evidence>
<protein>
    <submittedName>
        <fullName evidence="1">Uncharacterized protein</fullName>
    </submittedName>
</protein>
<reference evidence="1 2" key="1">
    <citation type="submission" date="2019-05" db="EMBL/GenBank/DDBJ databases">
        <title>Another draft genome of Portunus trituberculatus and its Hox gene families provides insights of decapod evolution.</title>
        <authorList>
            <person name="Jeong J.-H."/>
            <person name="Song I."/>
            <person name="Kim S."/>
            <person name="Choi T."/>
            <person name="Kim D."/>
            <person name="Ryu S."/>
            <person name="Kim W."/>
        </authorList>
    </citation>
    <scope>NUCLEOTIDE SEQUENCE [LARGE SCALE GENOMIC DNA]</scope>
    <source>
        <tissue evidence="1">Muscle</tissue>
    </source>
</reference>
<dbReference type="Proteomes" id="UP000324222">
    <property type="component" value="Unassembled WGS sequence"/>
</dbReference>
<organism evidence="1 2">
    <name type="scientific">Portunus trituberculatus</name>
    <name type="common">Swimming crab</name>
    <name type="synonym">Neptunus trituberculatus</name>
    <dbReference type="NCBI Taxonomy" id="210409"/>
    <lineage>
        <taxon>Eukaryota</taxon>
        <taxon>Metazoa</taxon>
        <taxon>Ecdysozoa</taxon>
        <taxon>Arthropoda</taxon>
        <taxon>Crustacea</taxon>
        <taxon>Multicrustacea</taxon>
        <taxon>Malacostraca</taxon>
        <taxon>Eumalacostraca</taxon>
        <taxon>Eucarida</taxon>
        <taxon>Decapoda</taxon>
        <taxon>Pleocyemata</taxon>
        <taxon>Brachyura</taxon>
        <taxon>Eubrachyura</taxon>
        <taxon>Portunoidea</taxon>
        <taxon>Portunidae</taxon>
        <taxon>Portuninae</taxon>
        <taxon>Portunus</taxon>
    </lineage>
</organism>
<accession>A0A5B7JNS8</accession>